<evidence type="ECO:0000313" key="2">
    <source>
        <dbReference type="EMBL" id="KAK6786795.1"/>
    </source>
</evidence>
<feature type="region of interest" description="Disordered" evidence="1">
    <location>
        <begin position="1"/>
        <end position="28"/>
    </location>
</feature>
<sequence>MSSTKRKMNATLLEQTGTTKKEAKNLRS</sequence>
<dbReference type="Proteomes" id="UP001371456">
    <property type="component" value="Unassembled WGS sequence"/>
</dbReference>
<evidence type="ECO:0000256" key="1">
    <source>
        <dbReference type="SAM" id="MobiDB-lite"/>
    </source>
</evidence>
<proteinExistence type="predicted"/>
<protein>
    <submittedName>
        <fullName evidence="2">Uncharacterized protein</fullName>
    </submittedName>
</protein>
<dbReference type="AlphaFoldDB" id="A0AAN8TGR7"/>
<evidence type="ECO:0000313" key="3">
    <source>
        <dbReference type="Proteomes" id="UP001371456"/>
    </source>
</evidence>
<accession>A0AAN8TGR7</accession>
<gene>
    <name evidence="2" type="ORF">RDI58_015320</name>
</gene>
<organism evidence="2 3">
    <name type="scientific">Solanum bulbocastanum</name>
    <name type="common">Wild potato</name>
    <dbReference type="NCBI Taxonomy" id="147425"/>
    <lineage>
        <taxon>Eukaryota</taxon>
        <taxon>Viridiplantae</taxon>
        <taxon>Streptophyta</taxon>
        <taxon>Embryophyta</taxon>
        <taxon>Tracheophyta</taxon>
        <taxon>Spermatophyta</taxon>
        <taxon>Magnoliopsida</taxon>
        <taxon>eudicotyledons</taxon>
        <taxon>Gunneridae</taxon>
        <taxon>Pentapetalae</taxon>
        <taxon>asterids</taxon>
        <taxon>lamiids</taxon>
        <taxon>Solanales</taxon>
        <taxon>Solanaceae</taxon>
        <taxon>Solanoideae</taxon>
        <taxon>Solaneae</taxon>
        <taxon>Solanum</taxon>
    </lineage>
</organism>
<feature type="compositionally biased region" description="Basic and acidic residues" evidence="1">
    <location>
        <begin position="19"/>
        <end position="28"/>
    </location>
</feature>
<reference evidence="2 3" key="1">
    <citation type="submission" date="2024-02" db="EMBL/GenBank/DDBJ databases">
        <title>de novo genome assembly of Solanum bulbocastanum strain 11H21.</title>
        <authorList>
            <person name="Hosaka A.J."/>
        </authorList>
    </citation>
    <scope>NUCLEOTIDE SEQUENCE [LARGE SCALE GENOMIC DNA]</scope>
    <source>
        <tissue evidence="2">Young leaves</tissue>
    </source>
</reference>
<keyword evidence="3" id="KW-1185">Reference proteome</keyword>
<dbReference type="EMBL" id="JBANQN010000006">
    <property type="protein sequence ID" value="KAK6786795.1"/>
    <property type="molecule type" value="Genomic_DNA"/>
</dbReference>
<comment type="caution">
    <text evidence="2">The sequence shown here is derived from an EMBL/GenBank/DDBJ whole genome shotgun (WGS) entry which is preliminary data.</text>
</comment>
<name>A0AAN8TGR7_SOLBU</name>